<evidence type="ECO:0000256" key="9">
    <source>
        <dbReference type="ARBA" id="ARBA00022679"/>
    </source>
</evidence>
<evidence type="ECO:0000256" key="11">
    <source>
        <dbReference type="HAMAP-Rule" id="MF_00051"/>
    </source>
</evidence>
<dbReference type="PIRSF" id="PIRSF000412">
    <property type="entry name" value="SHMT"/>
    <property type="match status" value="1"/>
</dbReference>
<feature type="binding site" evidence="11">
    <location>
        <begin position="182"/>
        <end position="184"/>
    </location>
    <ligand>
        <name>(6S)-5,6,7,8-tetrahydrofolate</name>
        <dbReference type="ChEBI" id="CHEBI:57453"/>
    </ligand>
</feature>
<comment type="function">
    <text evidence="11">Catalyzes the reversible interconversion of serine and glycine with tetrahydrofolate (THF) serving as the one-carbon carrier. This reaction serves as the major source of one-carbon groups required for the biosynthesis of purines, thymidylate, methionine, and other important biomolecules. Also exhibits THF-independent aldolase activity toward beta-hydroxyamino acids, producing glycine and aldehydes, via a retro-aldol mechanism.</text>
</comment>
<dbReference type="GO" id="GO:0035999">
    <property type="term" value="P:tetrahydrofolate interconversion"/>
    <property type="evidence" value="ECO:0007669"/>
    <property type="project" value="UniProtKB-UniRule"/>
</dbReference>
<comment type="pathway">
    <text evidence="11">Amino-acid biosynthesis; glycine biosynthesis; glycine from L-serine: step 1/1.</text>
</comment>
<dbReference type="InterPro" id="IPR015421">
    <property type="entry name" value="PyrdxlP-dep_Trfase_major"/>
</dbReference>
<dbReference type="FunFam" id="3.90.1150.10:FF:000003">
    <property type="entry name" value="Serine hydroxymethyltransferase"/>
    <property type="match status" value="1"/>
</dbReference>
<dbReference type="SUPFAM" id="SSF53383">
    <property type="entry name" value="PLP-dependent transferases"/>
    <property type="match status" value="1"/>
</dbReference>
<dbReference type="UniPathway" id="UPA00193"/>
<dbReference type="PANTHER" id="PTHR11680:SF35">
    <property type="entry name" value="SERINE HYDROXYMETHYLTRANSFERASE 1"/>
    <property type="match status" value="1"/>
</dbReference>
<reference evidence="14 15" key="1">
    <citation type="journal article" date="2013" name="Genome Announc.">
        <title>Complete Genome Sequence of the Porcine Strain Brachyspira pilosicoli P43/6/78(T.).</title>
        <authorList>
            <person name="Lin C."/>
            <person name="den Bakker H.C."/>
            <person name="Suzuki H."/>
            <person name="Lefebure T."/>
            <person name="Ponnala L."/>
            <person name="Sun Q."/>
            <person name="Stanhope M.J."/>
            <person name="Wiedmann M."/>
            <person name="Duhamel G.E."/>
        </authorList>
    </citation>
    <scope>NUCLEOTIDE SEQUENCE [LARGE SCALE GENOMIC DNA]</scope>
    <source>
        <strain evidence="14 15">P43/6/78</strain>
    </source>
</reference>
<dbReference type="InterPro" id="IPR015424">
    <property type="entry name" value="PyrdxlP-dep_Trfase"/>
</dbReference>
<dbReference type="GeneID" id="56440091"/>
<dbReference type="Gene3D" id="3.40.640.10">
    <property type="entry name" value="Type I PLP-dependent aspartate aminotransferase-like (Major domain)"/>
    <property type="match status" value="1"/>
</dbReference>
<evidence type="ECO:0000256" key="2">
    <source>
        <dbReference type="ARBA" id="ARBA00001933"/>
    </source>
</evidence>
<keyword evidence="15" id="KW-1185">Reference proteome</keyword>
<evidence type="ECO:0000313" key="14">
    <source>
        <dbReference type="EMBL" id="AGA66741.1"/>
    </source>
</evidence>
<feature type="modified residue" description="N6-(pyridoxal phosphate)lysine" evidence="11 12">
    <location>
        <position position="287"/>
    </location>
</feature>
<evidence type="ECO:0000256" key="3">
    <source>
        <dbReference type="ARBA" id="ARBA00004496"/>
    </source>
</evidence>
<comment type="catalytic activity">
    <reaction evidence="1 11">
        <text>(6R)-5,10-methylene-5,6,7,8-tetrahydrofolate + glycine + H2O = (6S)-5,6,7,8-tetrahydrofolate + L-serine</text>
        <dbReference type="Rhea" id="RHEA:15481"/>
        <dbReference type="ChEBI" id="CHEBI:15377"/>
        <dbReference type="ChEBI" id="CHEBI:15636"/>
        <dbReference type="ChEBI" id="CHEBI:33384"/>
        <dbReference type="ChEBI" id="CHEBI:57305"/>
        <dbReference type="ChEBI" id="CHEBI:57453"/>
        <dbReference type="EC" id="2.1.2.1"/>
    </reaction>
</comment>
<dbReference type="HAMAP" id="MF_00051">
    <property type="entry name" value="SHMT"/>
    <property type="match status" value="1"/>
</dbReference>
<comment type="subunit">
    <text evidence="5 11">Homodimer.</text>
</comment>
<organism evidence="14 15">
    <name type="scientific">Brachyspira pilosicoli P43/6/78</name>
    <dbReference type="NCBI Taxonomy" id="1042417"/>
    <lineage>
        <taxon>Bacteria</taxon>
        <taxon>Pseudomonadati</taxon>
        <taxon>Spirochaetota</taxon>
        <taxon>Spirochaetia</taxon>
        <taxon>Brachyspirales</taxon>
        <taxon>Brachyspiraceae</taxon>
        <taxon>Brachyspira</taxon>
    </lineage>
</organism>
<evidence type="ECO:0000256" key="7">
    <source>
        <dbReference type="ARBA" id="ARBA00022563"/>
    </source>
</evidence>
<keyword evidence="14" id="KW-0489">Methyltransferase</keyword>
<feature type="domain" description="Serine hydroxymethyltransferase-like" evidence="13">
    <location>
        <begin position="65"/>
        <end position="443"/>
    </location>
</feature>
<feature type="site" description="Plays an important role in substrate specificity" evidence="11">
    <location>
        <position position="286"/>
    </location>
</feature>
<evidence type="ECO:0000256" key="8">
    <source>
        <dbReference type="ARBA" id="ARBA00022605"/>
    </source>
</evidence>
<dbReference type="GO" id="GO:0030170">
    <property type="term" value="F:pyridoxal phosphate binding"/>
    <property type="evidence" value="ECO:0007669"/>
    <property type="project" value="UniProtKB-UniRule"/>
</dbReference>
<dbReference type="Pfam" id="PF00464">
    <property type="entry name" value="SHMT"/>
    <property type="match status" value="1"/>
</dbReference>
<keyword evidence="7 11" id="KW-0554">One-carbon metabolism</keyword>
<dbReference type="InterPro" id="IPR015422">
    <property type="entry name" value="PyrdxlP-dep_Trfase_small"/>
</dbReference>
<protein>
    <recommendedName>
        <fullName evidence="11">Serine hydroxymethyltransferase</fullName>
        <shortName evidence="11">SHMT</shortName>
        <shortName evidence="11">Serine methylase</shortName>
        <ecNumber evidence="11">2.1.2.1</ecNumber>
    </recommendedName>
</protein>
<dbReference type="GO" id="GO:0032259">
    <property type="term" value="P:methylation"/>
    <property type="evidence" value="ECO:0007669"/>
    <property type="project" value="UniProtKB-KW"/>
</dbReference>
<accession>A0A3B6VLD9</accession>
<gene>
    <name evidence="11" type="primary">glyA</name>
    <name evidence="14" type="ORF">BPP43_07655</name>
</gene>
<evidence type="ECO:0000313" key="15">
    <source>
        <dbReference type="Proteomes" id="UP000010793"/>
    </source>
</evidence>
<dbReference type="AlphaFoldDB" id="A0A3B6VLD9"/>
<dbReference type="InterPro" id="IPR001085">
    <property type="entry name" value="Ser_HO-MeTrfase"/>
</dbReference>
<sequence>MAVSKKNTKGSLKKVSKTVKKLAAEKKTVAKKASSAVKKAAKKVEKKIEKKVAALPKYYVSEVPLKSADREIFAAMKNEYKREINGLELIASENIVSRAVMEAQGSIFTNKYAEGYPSKRYYGGCSEVDVVENLARERAKKLFKAPFINVQPHSGSQANMGVYMAILEPGDTCLGLSLDSGGHLTHGKNVNFSGKIYKFEHYNVRKDTMQIDYDEVRDIAKKVKPKLIVTGGSAYPRQIDFKKFREIADEVGAYLMVDMAHISGLVATGLHPSPVPYAHFVTGTTHKTLRGPRGGYIISTEEELAKKIDKTIFPGIQGGPLMHVIAAKAVCFKEALDPKFVKYQEQVLKNADAMANMFLSKGYELISGGTDTHLILVDVKKSKGITGQLAETVLDKAHITINKNGIPYDTESPMVTSGIRLGTPAITTRGFKEKDVMELTQYIDEVLSNANDEKVVASVAKKVAALCKKFPMYKFIGDM</sequence>
<keyword evidence="9 11" id="KW-0808">Transferase</keyword>
<dbReference type="GO" id="GO:0008168">
    <property type="term" value="F:methyltransferase activity"/>
    <property type="evidence" value="ECO:0007669"/>
    <property type="project" value="UniProtKB-KW"/>
</dbReference>
<evidence type="ECO:0000256" key="5">
    <source>
        <dbReference type="ARBA" id="ARBA00011738"/>
    </source>
</evidence>
<dbReference type="EC" id="2.1.2.1" evidence="11"/>
<evidence type="ECO:0000256" key="6">
    <source>
        <dbReference type="ARBA" id="ARBA00022490"/>
    </source>
</evidence>
<comment type="subcellular location">
    <subcellularLocation>
        <location evidence="3 11">Cytoplasm</location>
    </subcellularLocation>
</comment>
<dbReference type="CDD" id="cd00378">
    <property type="entry name" value="SHMT"/>
    <property type="match status" value="1"/>
</dbReference>
<evidence type="ECO:0000259" key="13">
    <source>
        <dbReference type="Pfam" id="PF00464"/>
    </source>
</evidence>
<comment type="pathway">
    <text evidence="11">One-carbon metabolism; tetrahydrofolate interconversion.</text>
</comment>
<comment type="cofactor">
    <cofactor evidence="2 11 12">
        <name>pyridoxal 5'-phosphate</name>
        <dbReference type="ChEBI" id="CHEBI:597326"/>
    </cofactor>
</comment>
<keyword evidence="6 11" id="KW-0963">Cytoplasm</keyword>
<dbReference type="RefSeq" id="WP_013244461.1">
    <property type="nucleotide sequence ID" value="NC_019908.1"/>
</dbReference>
<keyword evidence="8 11" id="KW-0028">Amino-acid biosynthesis</keyword>
<dbReference type="EMBL" id="CP002873">
    <property type="protein sequence ID" value="AGA66741.1"/>
    <property type="molecule type" value="Genomic_DNA"/>
</dbReference>
<dbReference type="GO" id="GO:0019264">
    <property type="term" value="P:glycine biosynthetic process from serine"/>
    <property type="evidence" value="ECO:0007669"/>
    <property type="project" value="UniProtKB-UniRule"/>
</dbReference>
<dbReference type="GO" id="GO:0005829">
    <property type="term" value="C:cytosol"/>
    <property type="evidence" value="ECO:0007669"/>
    <property type="project" value="TreeGrafter"/>
</dbReference>
<evidence type="ECO:0000256" key="1">
    <source>
        <dbReference type="ARBA" id="ARBA00001528"/>
    </source>
</evidence>
<feature type="binding site" evidence="11">
    <location>
        <position position="178"/>
    </location>
    <ligand>
        <name>(6S)-5,6,7,8-tetrahydrofolate</name>
        <dbReference type="ChEBI" id="CHEBI:57453"/>
    </ligand>
</feature>
<dbReference type="FunFam" id="3.40.640.10:FF:000001">
    <property type="entry name" value="Serine hydroxymethyltransferase"/>
    <property type="match status" value="1"/>
</dbReference>
<dbReference type="PROSITE" id="PS00096">
    <property type="entry name" value="SHMT"/>
    <property type="match status" value="1"/>
</dbReference>
<dbReference type="Proteomes" id="UP000010793">
    <property type="component" value="Chromosome"/>
</dbReference>
<feature type="binding site" evidence="11">
    <location>
        <position position="302"/>
    </location>
    <ligand>
        <name>(6S)-5,6,7,8-tetrahydrofolate</name>
        <dbReference type="ChEBI" id="CHEBI:57453"/>
    </ligand>
</feature>
<proteinExistence type="inferred from homology"/>
<dbReference type="PANTHER" id="PTHR11680">
    <property type="entry name" value="SERINE HYDROXYMETHYLTRANSFERASE"/>
    <property type="match status" value="1"/>
</dbReference>
<dbReference type="Gene3D" id="3.90.1150.10">
    <property type="entry name" value="Aspartate Aminotransferase, domain 1"/>
    <property type="match status" value="1"/>
</dbReference>
<dbReference type="NCBIfam" id="NF000586">
    <property type="entry name" value="PRK00011.1"/>
    <property type="match status" value="1"/>
</dbReference>
<evidence type="ECO:0000256" key="4">
    <source>
        <dbReference type="ARBA" id="ARBA00006376"/>
    </source>
</evidence>
<evidence type="ECO:0000256" key="12">
    <source>
        <dbReference type="PIRSR" id="PIRSR000412-50"/>
    </source>
</evidence>
<dbReference type="InterPro" id="IPR049943">
    <property type="entry name" value="Ser_HO-MeTrfase-like"/>
</dbReference>
<dbReference type="UniPathway" id="UPA00288">
    <property type="reaction ID" value="UER01023"/>
</dbReference>
<dbReference type="GO" id="GO:0004372">
    <property type="term" value="F:glycine hydroxymethyltransferase activity"/>
    <property type="evidence" value="ECO:0007669"/>
    <property type="project" value="UniProtKB-UniRule"/>
</dbReference>
<comment type="similarity">
    <text evidence="4 11">Belongs to the SHMT family.</text>
</comment>
<dbReference type="KEGG" id="bpip:BPP43_07655"/>
<evidence type="ECO:0000256" key="10">
    <source>
        <dbReference type="ARBA" id="ARBA00022898"/>
    </source>
</evidence>
<comment type="caution">
    <text evidence="11">Lacks conserved residue(s) required for the propagation of feature annotation.</text>
</comment>
<keyword evidence="10 11" id="KW-0663">Pyridoxal phosphate</keyword>
<name>A0A3B6VLD9_BRAPL</name>
<dbReference type="InterPro" id="IPR039429">
    <property type="entry name" value="SHMT-like_dom"/>
</dbReference>
<dbReference type="InterPro" id="IPR019798">
    <property type="entry name" value="Ser_HO-MeTrfase_PLP_BS"/>
</dbReference>